<evidence type="ECO:0000313" key="12">
    <source>
        <dbReference type="Proteomes" id="UP000007646"/>
    </source>
</evidence>
<dbReference type="PROSITE" id="PS50262">
    <property type="entry name" value="G_PROTEIN_RECEP_F1_2"/>
    <property type="match status" value="1"/>
</dbReference>
<evidence type="ECO:0000256" key="6">
    <source>
        <dbReference type="ARBA" id="ARBA00022989"/>
    </source>
</evidence>
<dbReference type="GO" id="GO:0004984">
    <property type="term" value="F:olfactory receptor activity"/>
    <property type="evidence" value="ECO:0007669"/>
    <property type="project" value="InterPro"/>
</dbReference>
<dbReference type="STRING" id="9785.ENSLAFP00000020009"/>
<dbReference type="OMA" id="PISFCGH"/>
<dbReference type="PANTHER" id="PTHR26453">
    <property type="entry name" value="OLFACTORY RECEPTOR"/>
    <property type="match status" value="1"/>
</dbReference>
<evidence type="ECO:0000313" key="11">
    <source>
        <dbReference type="Ensembl" id="ENSLAFP00000020009.1"/>
    </source>
</evidence>
<feature type="transmembrane region" description="Helical" evidence="9">
    <location>
        <begin position="196"/>
        <end position="224"/>
    </location>
</feature>
<evidence type="ECO:0000256" key="8">
    <source>
        <dbReference type="ARBA" id="ARBA00023224"/>
    </source>
</evidence>
<dbReference type="HOGENOM" id="CLU_012526_0_1_1"/>
<dbReference type="Proteomes" id="UP000007646">
    <property type="component" value="Unassembled WGS sequence"/>
</dbReference>
<evidence type="ECO:0000256" key="9">
    <source>
        <dbReference type="SAM" id="Phobius"/>
    </source>
</evidence>
<evidence type="ECO:0000256" key="1">
    <source>
        <dbReference type="ARBA" id="ARBA00004651"/>
    </source>
</evidence>
<evidence type="ECO:0000256" key="3">
    <source>
        <dbReference type="ARBA" id="ARBA00022606"/>
    </source>
</evidence>
<dbReference type="PRINTS" id="PR00245">
    <property type="entry name" value="OLFACTORYR"/>
</dbReference>
<evidence type="ECO:0000256" key="2">
    <source>
        <dbReference type="ARBA" id="ARBA00022475"/>
    </source>
</evidence>
<accession>G3TWQ1</accession>
<keyword evidence="8" id="KW-0807">Transducer</keyword>
<dbReference type="InterPro" id="IPR017452">
    <property type="entry name" value="GPCR_Rhodpsn_7TM"/>
</dbReference>
<keyword evidence="3" id="KW-0716">Sensory transduction</keyword>
<keyword evidence="4 9" id="KW-0812">Transmembrane</keyword>
<feature type="transmembrane region" description="Helical" evidence="9">
    <location>
        <begin position="141"/>
        <end position="167"/>
    </location>
</feature>
<protein>
    <submittedName>
        <fullName evidence="11">Olfactory receptor 13H1-like</fullName>
    </submittedName>
</protein>
<feature type="transmembrane region" description="Helical" evidence="9">
    <location>
        <begin position="26"/>
        <end position="50"/>
    </location>
</feature>
<evidence type="ECO:0000256" key="4">
    <source>
        <dbReference type="ARBA" id="ARBA00022692"/>
    </source>
</evidence>
<evidence type="ECO:0000256" key="5">
    <source>
        <dbReference type="ARBA" id="ARBA00022725"/>
    </source>
</evidence>
<dbReference type="GO" id="GO:0005886">
    <property type="term" value="C:plasma membrane"/>
    <property type="evidence" value="ECO:0007669"/>
    <property type="project" value="UniProtKB-SubCell"/>
</dbReference>
<dbReference type="Pfam" id="PF13853">
    <property type="entry name" value="7tm_4"/>
    <property type="match status" value="1"/>
</dbReference>
<dbReference type="FunFam" id="1.20.1070.10:FF:000008">
    <property type="entry name" value="Olfactory receptor"/>
    <property type="match status" value="1"/>
</dbReference>
<organism evidence="11 12">
    <name type="scientific">Loxodonta africana</name>
    <name type="common">African elephant</name>
    <dbReference type="NCBI Taxonomy" id="9785"/>
    <lineage>
        <taxon>Eukaryota</taxon>
        <taxon>Metazoa</taxon>
        <taxon>Chordata</taxon>
        <taxon>Craniata</taxon>
        <taxon>Vertebrata</taxon>
        <taxon>Euteleostomi</taxon>
        <taxon>Mammalia</taxon>
        <taxon>Eutheria</taxon>
        <taxon>Afrotheria</taxon>
        <taxon>Proboscidea</taxon>
        <taxon>Elephantidae</taxon>
        <taxon>Loxodonta</taxon>
    </lineage>
</organism>
<evidence type="ECO:0000259" key="10">
    <source>
        <dbReference type="PROSITE" id="PS50262"/>
    </source>
</evidence>
<comment type="subcellular location">
    <subcellularLocation>
        <location evidence="1">Cell membrane</location>
        <topology evidence="1">Multi-pass membrane protein</topology>
    </subcellularLocation>
</comment>
<feature type="domain" description="G-protein coupled receptors family 1 profile" evidence="10">
    <location>
        <begin position="41"/>
        <end position="289"/>
    </location>
</feature>
<dbReference type="Ensembl" id="ENSLAFT00000027691.1">
    <property type="protein sequence ID" value="ENSLAFP00000020009.1"/>
    <property type="gene ID" value="ENSLAFG00000032461.1"/>
</dbReference>
<dbReference type="InterPro" id="IPR000725">
    <property type="entry name" value="Olfact_rcpt"/>
</dbReference>
<reference evidence="11 12" key="1">
    <citation type="submission" date="2009-06" db="EMBL/GenBank/DDBJ databases">
        <title>The Genome Sequence of Loxodonta africana (African elephant).</title>
        <authorList>
            <person name="Di Palma F."/>
            <person name="Heiman D."/>
            <person name="Young S."/>
            <person name="Johnson J."/>
            <person name="Lander E.S."/>
            <person name="Lindblad-Toh K."/>
        </authorList>
    </citation>
    <scope>NUCLEOTIDE SEQUENCE [LARGE SCALE GENOMIC DNA]</scope>
    <source>
        <strain evidence="11 12">Isolate ISIS603380</strain>
    </source>
</reference>
<keyword evidence="5" id="KW-0552">Olfaction</keyword>
<dbReference type="Gene3D" id="1.20.1070.10">
    <property type="entry name" value="Rhodopsin 7-helix transmembrane proteins"/>
    <property type="match status" value="1"/>
</dbReference>
<feature type="transmembrane region" description="Helical" evidence="9">
    <location>
        <begin position="236"/>
        <end position="259"/>
    </location>
</feature>
<dbReference type="AlphaFoldDB" id="G3TWQ1"/>
<dbReference type="GeneTree" id="ENSGT01140000282496"/>
<dbReference type="InParanoid" id="G3TWQ1"/>
<keyword evidence="7 9" id="KW-0472">Membrane</keyword>
<proteinExistence type="predicted"/>
<reference evidence="11" key="3">
    <citation type="submission" date="2025-09" db="UniProtKB">
        <authorList>
            <consortium name="Ensembl"/>
        </authorList>
    </citation>
    <scope>IDENTIFICATION</scope>
    <source>
        <strain evidence="11">Isolate ISIS603380</strain>
    </source>
</reference>
<feature type="transmembrane region" description="Helical" evidence="9">
    <location>
        <begin position="271"/>
        <end position="291"/>
    </location>
</feature>
<dbReference type="GO" id="GO:0004930">
    <property type="term" value="F:G protein-coupled receptor activity"/>
    <property type="evidence" value="ECO:0007669"/>
    <property type="project" value="InterPro"/>
</dbReference>
<keyword evidence="6 9" id="KW-1133">Transmembrane helix</keyword>
<sequence>QEIENHTKMTEFILVGLSKHPPSQSVLFWALMFLYRVTLAGNSMSVFLVGANSQLHTPMHSFHGNLSLRDILFSTSAVPLVVVNSLQNFPTISCRSCFAQLAIRAFLARAECFLLAIMAYGRFVAISSPLGYNLVMSSRACILMALVAWTTAFLLTVMPILLFPISFCGHNAIDHFSCEVQATFKLLCPHTVSLEVAVMVCAVISRPVPLIFILTSYLGILRAVLRIHPITMRLKAFSACGSPLVVVAIYFGTLAYIYVTPQNKKSQDRDKIVSLFYAAVTPVLNPLIYTLRNEDVKAALRGVACRIKS</sequence>
<evidence type="ECO:0000256" key="7">
    <source>
        <dbReference type="ARBA" id="ARBA00023136"/>
    </source>
</evidence>
<dbReference type="InterPro" id="IPR000276">
    <property type="entry name" value="GPCR_Rhodpsn"/>
</dbReference>
<reference evidence="11" key="2">
    <citation type="submission" date="2025-08" db="UniProtKB">
        <authorList>
            <consortium name="Ensembl"/>
        </authorList>
    </citation>
    <scope>IDENTIFICATION</scope>
    <source>
        <strain evidence="11">Isolate ISIS603380</strain>
    </source>
</reference>
<dbReference type="SUPFAM" id="SSF81321">
    <property type="entry name" value="Family A G protein-coupled receptor-like"/>
    <property type="match status" value="1"/>
</dbReference>
<name>G3TWQ1_LOXAF</name>
<keyword evidence="12" id="KW-1185">Reference proteome</keyword>
<dbReference type="PRINTS" id="PR00237">
    <property type="entry name" value="GPCRRHODOPSN"/>
</dbReference>
<dbReference type="eggNOG" id="ENOG502SI4A">
    <property type="taxonomic scope" value="Eukaryota"/>
</dbReference>
<keyword evidence="2" id="KW-1003">Cell membrane</keyword>